<sequence length="572" mass="63834">MKIATYNVNGLRPRISQYGSLRKLLDSLDSDIICFQETKLSRQELRADAVSADGYESFFSCTRSLEKGRTGYSGVATFCKVQSAFSSNEVALPLDAEEGFTGVLENSRGFANRKHDCVAGVEGLEGIDRDELLKIDSEGRCIITDHGHFVLFNIYGPRAACDDAERIEFKLLFYKILQKRWESLMLKGRRVIVVGDFNIAPSSIDRCDAGPDFENNEIDHIISAGSCLHENKDLDGHNFFSCHVKECDILTQFKRWKPGTTPSYRWKGGRSMKLEGSDHAPVFMSLREIPDIPQHNTPSLSTRYCPQVRGCQQTLVSMLSRRQSTEEFKAHEQSGTSLDEEIRVRGCEQLAKRPILDCNETGLVLDEFLTASSFVQADDVLGKDKCSQGSSSVFGGKKMLNLGSNHMKPAKCTEMKKKSKKNQLSQLSLRSFFHSSSTANNDVKSSSADLPFEHASNSVEGYGTEILKESEFNNIDPDQSQCESDACNSSQTDKSKIALLEWQRIQQFMQNSIPVCKGHGEQCVSRVVKKAGPTFGRRFYVCARAEGPASNPEANCGFFKWADSRSKHKQGK</sequence>
<dbReference type="SUPFAM" id="SSF56219">
    <property type="entry name" value="DNase I-like"/>
    <property type="match status" value="1"/>
</dbReference>
<evidence type="ECO:0000256" key="2">
    <source>
        <dbReference type="ARBA" id="ARBA00013541"/>
    </source>
</evidence>
<dbReference type="InterPro" id="IPR005135">
    <property type="entry name" value="Endo/exonuclease/phosphatase"/>
</dbReference>
<feature type="site" description="Interaction with DNA substrate" evidence="11">
    <location>
        <position position="279"/>
    </location>
</feature>
<feature type="binding site" evidence="10">
    <location>
        <position position="198"/>
    </location>
    <ligand>
        <name>Mg(2+)</name>
        <dbReference type="ChEBI" id="CHEBI:18420"/>
        <label>1</label>
    </ligand>
</feature>
<feature type="binding site" evidence="10">
    <location>
        <position position="37"/>
    </location>
    <ligand>
        <name>Mg(2+)</name>
        <dbReference type="ChEBI" id="CHEBI:18420"/>
        <label>1</label>
    </ligand>
</feature>
<feature type="binding site" evidence="10">
    <location>
        <position position="279"/>
    </location>
    <ligand>
        <name>Mg(2+)</name>
        <dbReference type="ChEBI" id="CHEBI:18420"/>
        <label>1</label>
    </ligand>
</feature>
<evidence type="ECO:0000256" key="8">
    <source>
        <dbReference type="ARBA" id="ARBA00023242"/>
    </source>
</evidence>
<dbReference type="PANTHER" id="PTHR22748">
    <property type="entry name" value="AP ENDONUCLEASE"/>
    <property type="match status" value="1"/>
</dbReference>
<keyword evidence="4 12" id="KW-0863">Zinc-finger</keyword>
<dbReference type="EMBL" id="LEKV01004825">
    <property type="protein sequence ID" value="KVH92283.1"/>
    <property type="molecule type" value="Genomic_DNA"/>
</dbReference>
<feature type="active site" description="Proton acceptor" evidence="9">
    <location>
        <position position="279"/>
    </location>
</feature>
<dbReference type="Proteomes" id="UP000243975">
    <property type="component" value="Unassembled WGS sequence"/>
</dbReference>
<feature type="domain" description="GRF-type" evidence="13">
    <location>
        <begin position="516"/>
        <end position="565"/>
    </location>
</feature>
<keyword evidence="14" id="KW-0540">Nuclease</keyword>
<name>A0A103XK75_CYNCS</name>
<keyword evidence="3 10" id="KW-0479">Metal-binding</keyword>
<evidence type="ECO:0000256" key="5">
    <source>
        <dbReference type="ARBA" id="ARBA00022801"/>
    </source>
</evidence>
<evidence type="ECO:0000313" key="15">
    <source>
        <dbReference type="Proteomes" id="UP000243975"/>
    </source>
</evidence>
<dbReference type="GO" id="GO:0008270">
    <property type="term" value="F:zinc ion binding"/>
    <property type="evidence" value="ECO:0007669"/>
    <property type="project" value="UniProtKB-KW"/>
</dbReference>
<accession>A0A103XK75</accession>
<keyword evidence="15" id="KW-1185">Reference proteome</keyword>
<dbReference type="OMA" id="SFWICPR"/>
<feature type="site" description="Transition state stabilizer" evidence="11">
    <location>
        <position position="198"/>
    </location>
</feature>
<feature type="binding site" evidence="10">
    <location>
        <position position="278"/>
    </location>
    <ligand>
        <name>Mg(2+)</name>
        <dbReference type="ChEBI" id="CHEBI:18420"/>
        <label>1</label>
    </ligand>
</feature>
<evidence type="ECO:0000256" key="3">
    <source>
        <dbReference type="ARBA" id="ARBA00022723"/>
    </source>
</evidence>
<dbReference type="GO" id="GO:0005634">
    <property type="term" value="C:nucleus"/>
    <property type="evidence" value="ECO:0007669"/>
    <property type="project" value="TreeGrafter"/>
</dbReference>
<comment type="cofactor">
    <cofactor evidence="10">
        <name>Mg(2+)</name>
        <dbReference type="ChEBI" id="CHEBI:18420"/>
    </cofactor>
    <cofactor evidence="10">
        <name>Mn(2+)</name>
        <dbReference type="ChEBI" id="CHEBI:29035"/>
    </cofactor>
    <text evidence="10">Probably binds two magnesium or manganese ions per subunit.</text>
</comment>
<evidence type="ECO:0000256" key="4">
    <source>
        <dbReference type="ARBA" id="ARBA00022771"/>
    </source>
</evidence>
<gene>
    <name evidence="14" type="ORF">Ccrd_005681</name>
</gene>
<feature type="active site" description="Proton donor/acceptor" evidence="9">
    <location>
        <position position="196"/>
    </location>
</feature>
<evidence type="ECO:0000256" key="6">
    <source>
        <dbReference type="ARBA" id="ARBA00022833"/>
    </source>
</evidence>
<dbReference type="Pfam" id="PF06839">
    <property type="entry name" value="Zn_ribbon_GRF"/>
    <property type="match status" value="1"/>
</dbReference>
<comment type="caution">
    <text evidence="14">The sequence shown here is derived from an EMBL/GenBank/DDBJ whole genome shotgun (WGS) entry which is preliminary data.</text>
</comment>
<dbReference type="GO" id="GO:0006284">
    <property type="term" value="P:base-excision repair"/>
    <property type="evidence" value="ECO:0007669"/>
    <property type="project" value="TreeGrafter"/>
</dbReference>
<keyword evidence="10" id="KW-0464">Manganese</keyword>
<dbReference type="InterPro" id="IPR010666">
    <property type="entry name" value="Znf_GRF"/>
</dbReference>
<feature type="binding site" evidence="10">
    <location>
        <position position="7"/>
    </location>
    <ligand>
        <name>Mg(2+)</name>
        <dbReference type="ChEBI" id="CHEBI:18420"/>
        <label>1</label>
    </ligand>
</feature>
<evidence type="ECO:0000256" key="7">
    <source>
        <dbReference type="ARBA" id="ARBA00022842"/>
    </source>
</evidence>
<comment type="similarity">
    <text evidence="1">Belongs to the DNA repair enzymes AP/ExoA family.</text>
</comment>
<dbReference type="GO" id="GO:0008311">
    <property type="term" value="F:double-stranded DNA 3'-5' DNA exonuclease activity"/>
    <property type="evidence" value="ECO:0007669"/>
    <property type="project" value="TreeGrafter"/>
</dbReference>
<dbReference type="GO" id="GO:0008081">
    <property type="term" value="F:phosphoric diester hydrolase activity"/>
    <property type="evidence" value="ECO:0007669"/>
    <property type="project" value="TreeGrafter"/>
</dbReference>
<evidence type="ECO:0000256" key="9">
    <source>
        <dbReference type="PIRSR" id="PIRSR604808-1"/>
    </source>
</evidence>
<dbReference type="InterPro" id="IPR036691">
    <property type="entry name" value="Endo/exonu/phosph_ase_sf"/>
</dbReference>
<dbReference type="AlphaFoldDB" id="A0A103XK75"/>
<dbReference type="InterPro" id="IPR004808">
    <property type="entry name" value="AP_endonuc_1"/>
</dbReference>
<organism evidence="14 15">
    <name type="scientific">Cynara cardunculus var. scolymus</name>
    <name type="common">Globe artichoke</name>
    <name type="synonym">Cynara scolymus</name>
    <dbReference type="NCBI Taxonomy" id="59895"/>
    <lineage>
        <taxon>Eukaryota</taxon>
        <taxon>Viridiplantae</taxon>
        <taxon>Streptophyta</taxon>
        <taxon>Embryophyta</taxon>
        <taxon>Tracheophyta</taxon>
        <taxon>Spermatophyta</taxon>
        <taxon>Magnoliopsida</taxon>
        <taxon>eudicotyledons</taxon>
        <taxon>Gunneridae</taxon>
        <taxon>Pentapetalae</taxon>
        <taxon>asterids</taxon>
        <taxon>campanulids</taxon>
        <taxon>Asterales</taxon>
        <taxon>Asteraceae</taxon>
        <taxon>Carduoideae</taxon>
        <taxon>Cardueae</taxon>
        <taxon>Carduinae</taxon>
        <taxon>Cynara</taxon>
    </lineage>
</organism>
<protein>
    <recommendedName>
        <fullName evidence="2">DNA-(apurinic or apyrimidinic site) endonuclease 2</fullName>
    </recommendedName>
</protein>
<keyword evidence="5" id="KW-0378">Hydrolase</keyword>
<dbReference type="STRING" id="59895.A0A103XK75"/>
<evidence type="ECO:0000256" key="1">
    <source>
        <dbReference type="ARBA" id="ARBA00007092"/>
    </source>
</evidence>
<evidence type="ECO:0000313" key="14">
    <source>
        <dbReference type="EMBL" id="KVH92283.1"/>
    </source>
</evidence>
<evidence type="ECO:0000256" key="11">
    <source>
        <dbReference type="PIRSR" id="PIRSR604808-3"/>
    </source>
</evidence>
<dbReference type="PROSITE" id="PS51435">
    <property type="entry name" value="AP_NUCLEASE_F1_4"/>
    <property type="match status" value="1"/>
</dbReference>
<dbReference type="Pfam" id="PF03372">
    <property type="entry name" value="Exo_endo_phos"/>
    <property type="match status" value="1"/>
</dbReference>
<evidence type="ECO:0000259" key="13">
    <source>
        <dbReference type="PROSITE" id="PS51999"/>
    </source>
</evidence>
<dbReference type="PANTHER" id="PTHR22748:SF4">
    <property type="entry name" value="DNA-(APURINIC OR APYRIMIDINIC SITE) ENDONUCLEASE 2"/>
    <property type="match status" value="1"/>
</dbReference>
<keyword evidence="8" id="KW-0539">Nucleus</keyword>
<feature type="active site" evidence="9">
    <location>
        <position position="155"/>
    </location>
</feature>
<dbReference type="Gene3D" id="3.60.10.10">
    <property type="entry name" value="Endonuclease/exonuclease/phosphatase"/>
    <property type="match status" value="1"/>
</dbReference>
<evidence type="ECO:0000256" key="12">
    <source>
        <dbReference type="PROSITE-ProRule" id="PRU01343"/>
    </source>
</evidence>
<dbReference type="GO" id="GO:0003906">
    <property type="term" value="F:DNA-(apurinic or apyrimidinic site) endonuclease activity"/>
    <property type="evidence" value="ECO:0007669"/>
    <property type="project" value="TreeGrafter"/>
</dbReference>
<reference evidence="14 15" key="1">
    <citation type="journal article" date="2016" name="Sci. Rep.">
        <title>The genome sequence of the outbreeding globe artichoke constructed de novo incorporating a phase-aware low-pass sequencing strategy of F1 progeny.</title>
        <authorList>
            <person name="Scaglione D."/>
            <person name="Reyes-Chin-Wo S."/>
            <person name="Acquadro A."/>
            <person name="Froenicke L."/>
            <person name="Portis E."/>
            <person name="Beitel C."/>
            <person name="Tirone M."/>
            <person name="Mauro R."/>
            <person name="Lo Monaco A."/>
            <person name="Mauromicale G."/>
            <person name="Faccioli P."/>
            <person name="Cattivelli L."/>
            <person name="Rieseberg L."/>
            <person name="Michelmore R."/>
            <person name="Lanteri S."/>
        </authorList>
    </citation>
    <scope>NUCLEOTIDE SEQUENCE [LARGE SCALE GENOMIC DNA]</scope>
    <source>
        <strain evidence="14">2C</strain>
    </source>
</reference>
<dbReference type="PROSITE" id="PS51999">
    <property type="entry name" value="ZF_GRF"/>
    <property type="match status" value="1"/>
</dbReference>
<keyword evidence="7 10" id="KW-0460">Magnesium</keyword>
<evidence type="ECO:0000256" key="10">
    <source>
        <dbReference type="PIRSR" id="PIRSR604808-2"/>
    </source>
</evidence>
<feature type="binding site" evidence="10">
    <location>
        <position position="196"/>
    </location>
    <ligand>
        <name>Mg(2+)</name>
        <dbReference type="ChEBI" id="CHEBI:18420"/>
        <label>1</label>
    </ligand>
</feature>
<keyword evidence="6" id="KW-0862">Zinc</keyword>
<proteinExistence type="inferred from homology"/>
<keyword evidence="14" id="KW-0255">Endonuclease</keyword>
<dbReference type="Gramene" id="KVH92283">
    <property type="protein sequence ID" value="KVH92283"/>
    <property type="gene ID" value="Ccrd_005681"/>
</dbReference>